<proteinExistence type="predicted"/>
<sequence length="981" mass="110851">MGGEVLGEADMEVLPMWPDDLGDETRTQFNIEKPGKDHDMLEDFTIAEEPTIVDFKRLLELTDYSKKGSSQLAYLVKHWEYKHVNAARLLNEELSILSKQRQEVELKKLEIIEQHRFEEEKYASNKRSISILEDIYDVWGKVPKRKSDVCAYELDTDAEYDTVTYWKQRAKQLDRMLEESIQREQTLMEKLQDTAKNLETQSSPVEELSQILKRADNFLHFVLQNAPVVIGHQDKELRYRFIYNHFPSLDGEDIIGKTDTEIFSGVGVEEIQDFKREVLERGLPAKREITFETSLFGLKTFLIYVEPVFSKAGDKIGVNYMGMDVTDQVKKREKMAKLREEIAVQKAKETELNKTIHITEETMRAKQMLATMSHEIRSPLAGVVSMTEILANTKLDKEQHQLLDVMLSSGDLVLQLINDILDLSKVESGVMKLEATKFRPREVVRHVLQTAAASLQKELTLEGHITDNVPFEVIGDVLRIRQILTNLISNAIKFTHEGKVGINLQVVSEDSEKYSGSGGEHHQVIEVDNSSLSATRLTEKAFLDSQRYEDTEENKRLQEKRVWLRCDVYDTGIGIPEKALPTLFKKYMQASADHARKYGGTGLGLAICKQLVELMGGTLTVTSQECCGSTFTFVLPCKVPSKQEDSGDSDEISAIPDQQLMPDANSEEINGTFLFKPCALGTQFSSSRSMVRKTKLFQGCNFDPLSSIGASPQESDSVSSVNCIVSESSQTYSELGAPIQNNLDHNIHNAESMKRKDEIFQDDRTSPGSSSVNFRKSQKCDMSSKCGNMTDLNEIGALRPANCRPRQTEENENPLSTTSSKCEQAKIKANPRILLVEDNKINIMVAQSMMKQLGHKIDVVNNGLEAIRAFHHSHYDLILMDVCMPVMDGLQATRLIRSFEEHGYWDASVINELDNANLCPNLPPSDPDARWCRKRTPIIAMTANALTESINDCLANGMDSFVSKPVTFQKLKQCLEQYFPC</sequence>
<keyword evidence="1" id="KW-0418">Kinase</keyword>
<reference evidence="2" key="1">
    <citation type="journal article" date="2022" name="Nat. Commun.">
        <title>Chromosome evolution and the genetic basis of agronomically important traits in greater yam.</title>
        <authorList>
            <person name="Bredeson J.V."/>
            <person name="Lyons J.B."/>
            <person name="Oniyinde I.O."/>
            <person name="Okereke N.R."/>
            <person name="Kolade O."/>
            <person name="Nnabue I."/>
            <person name="Nwadili C.O."/>
            <person name="Hribova E."/>
            <person name="Parker M."/>
            <person name="Nwogha J."/>
            <person name="Shu S."/>
            <person name="Carlson J."/>
            <person name="Kariba R."/>
            <person name="Muthemba S."/>
            <person name="Knop K."/>
            <person name="Barton G.J."/>
            <person name="Sherwood A.V."/>
            <person name="Lopez-Montes A."/>
            <person name="Asiedu R."/>
            <person name="Jamnadass R."/>
            <person name="Muchugi A."/>
            <person name="Goodstein D."/>
            <person name="Egesi C.N."/>
            <person name="Featherston J."/>
            <person name="Asfaw A."/>
            <person name="Simpson G.G."/>
            <person name="Dolezel J."/>
            <person name="Hendre P.S."/>
            <person name="Van Deynze A."/>
            <person name="Kumar P.L."/>
            <person name="Obidiegwu J.E."/>
            <person name="Bhattacharjee R."/>
            <person name="Rokhsar D.S."/>
        </authorList>
    </citation>
    <scope>NUCLEOTIDE SEQUENCE [LARGE SCALE GENOMIC DNA]</scope>
    <source>
        <strain evidence="2">cv. TDa95/00328</strain>
    </source>
</reference>
<accession>A0ACB7UHI0</accession>
<gene>
    <name evidence="1" type="ORF">IHE45_16G054200</name>
</gene>
<evidence type="ECO:0000313" key="1">
    <source>
        <dbReference type="EMBL" id="KAH7659789.1"/>
    </source>
</evidence>
<name>A0ACB7UHI0_DIOAL</name>
<dbReference type="EMBL" id="CM037026">
    <property type="protein sequence ID" value="KAH7659789.1"/>
    <property type="molecule type" value="Genomic_DNA"/>
</dbReference>
<keyword evidence="2" id="KW-1185">Reference proteome</keyword>
<comment type="caution">
    <text evidence="1">The sequence shown here is derived from an EMBL/GenBank/DDBJ whole genome shotgun (WGS) entry which is preliminary data.</text>
</comment>
<protein>
    <submittedName>
        <fullName evidence="1">Histidine kinase protein</fullName>
        <ecNumber evidence="1">2.7.13.3</ecNumber>
    </submittedName>
</protein>
<dbReference type="EC" id="2.7.13.3" evidence="1"/>
<organism evidence="1 2">
    <name type="scientific">Dioscorea alata</name>
    <name type="common">Purple yam</name>
    <dbReference type="NCBI Taxonomy" id="55571"/>
    <lineage>
        <taxon>Eukaryota</taxon>
        <taxon>Viridiplantae</taxon>
        <taxon>Streptophyta</taxon>
        <taxon>Embryophyta</taxon>
        <taxon>Tracheophyta</taxon>
        <taxon>Spermatophyta</taxon>
        <taxon>Magnoliopsida</taxon>
        <taxon>Liliopsida</taxon>
        <taxon>Dioscoreales</taxon>
        <taxon>Dioscoreaceae</taxon>
        <taxon>Dioscorea</taxon>
    </lineage>
</organism>
<dbReference type="Proteomes" id="UP000827976">
    <property type="component" value="Chromosome 16"/>
</dbReference>
<evidence type="ECO:0000313" key="2">
    <source>
        <dbReference type="Proteomes" id="UP000827976"/>
    </source>
</evidence>
<keyword evidence="1" id="KW-0808">Transferase</keyword>